<evidence type="ECO:0000313" key="2">
    <source>
        <dbReference type="Proteomes" id="UP001172386"/>
    </source>
</evidence>
<dbReference type="Proteomes" id="UP001172386">
    <property type="component" value="Unassembled WGS sequence"/>
</dbReference>
<keyword evidence="2" id="KW-1185">Reference proteome</keyword>
<sequence length="752" mass="83995">MGSLPDADDHVDVLIVGAGPAGLMMANWMSRCGVRTRIVDKRGTKIFNGQADGLQCRTLEIFDSFDFGHRAWIESNHMLEICLWNPDPKTGILTRSDRIPDTIPNISRFQQVVLHQGRIERFFLDSIRENSIRTACNGPSSDPEAAQIRVEHGVLPTSLSIDESLVEDTEAYPITVTLRHLTEEEATPAQKATSGNGQAVQDGIFRSNLSADDTADLIRLTNSLAEKAGRTETVKAKYMLGADGAHSWTRRQLGFTLQGDSTDFIWGVLDVIPITDFPDIRMRCAIHSEASGSVMVIPRENKLVRLYIQLTTTNQDGQGAQKYDRSQITPETIIASAQRIMRPYKIEYRYLDWWTAYQIGQRVGDSFSSKERVFLAGDAVHTHSPKAGQGMNVSMQDAFNLGWKVANVVKGLSNRSILKTYQSERRRIAQDLIDFDHRFSRLFSGRPAKDVMDEEGISMEVFKDAFEKGNLFASGIAVDYGASMIVAKEGSGKEQGDGTEVLGDAKLRVVSKSNLATGIEVGKRMPSFKVLNQADARPWHFQELLKSNGTWRVVVFAGDIRDAEQKKRLDMLGDKLGGESSFLKWVTPKGQRYDSVIQLLSCHSAPRRETTIFDFPEVFRPWDDREGWDYWKVHVDDESYHEGHGQVYKNYGVDPKHGCSVILRPDQYISWVGEMDDYESMESFFKGFMVDQRTRDGAKDAVANNVANGQEKEVEESRKALYSGTLAGTNGLRNDAPAIDAGDEAVKGTTAM</sequence>
<dbReference type="EMBL" id="JAPDRQ010000445">
    <property type="protein sequence ID" value="KAJ9649182.1"/>
    <property type="molecule type" value="Genomic_DNA"/>
</dbReference>
<accession>A0ACC2ZNP3</accession>
<comment type="caution">
    <text evidence="1">The sequence shown here is derived from an EMBL/GenBank/DDBJ whole genome shotgun (WGS) entry which is preliminary data.</text>
</comment>
<protein>
    <submittedName>
        <fullName evidence="1">Uncharacterized protein</fullName>
    </submittedName>
</protein>
<name>A0ACC2ZNP3_9EURO</name>
<gene>
    <name evidence="1" type="ORF">H2198_010904</name>
</gene>
<evidence type="ECO:0000313" key="1">
    <source>
        <dbReference type="EMBL" id="KAJ9649182.1"/>
    </source>
</evidence>
<organism evidence="1 2">
    <name type="scientific">Neophaeococcomyces mojaviensis</name>
    <dbReference type="NCBI Taxonomy" id="3383035"/>
    <lineage>
        <taxon>Eukaryota</taxon>
        <taxon>Fungi</taxon>
        <taxon>Dikarya</taxon>
        <taxon>Ascomycota</taxon>
        <taxon>Pezizomycotina</taxon>
        <taxon>Eurotiomycetes</taxon>
        <taxon>Chaetothyriomycetidae</taxon>
        <taxon>Chaetothyriales</taxon>
        <taxon>Chaetothyriales incertae sedis</taxon>
        <taxon>Neophaeococcomyces</taxon>
    </lineage>
</organism>
<proteinExistence type="predicted"/>
<reference evidence="1" key="1">
    <citation type="submission" date="2022-10" db="EMBL/GenBank/DDBJ databases">
        <title>Culturing micro-colonial fungi from biological soil crusts in the Mojave desert and describing Neophaeococcomyces mojavensis, and introducing the new genera and species Taxawa tesnikishii.</title>
        <authorList>
            <person name="Kurbessoian T."/>
            <person name="Stajich J.E."/>
        </authorList>
    </citation>
    <scope>NUCLEOTIDE SEQUENCE</scope>
    <source>
        <strain evidence="1">JES_112</strain>
    </source>
</reference>